<protein>
    <submittedName>
        <fullName evidence="2">Uncharacterized protein</fullName>
    </submittedName>
</protein>
<reference evidence="2" key="1">
    <citation type="submission" date="2018-02" db="EMBL/GenBank/DDBJ databases">
        <authorList>
            <person name="Cohen D.B."/>
            <person name="Kent A.D."/>
        </authorList>
    </citation>
    <scope>NUCLEOTIDE SEQUENCE</scope>
</reference>
<sequence length="153" mass="16596">MLCGMWWSAQGSGFPPIIPTPIDNVWGKRLSLKLVAPNLSPSSPHFPSPHDHLLSPEFSVSLSKTLHGCTFRASSAPPMAALSLSLRHSRTPARASSALNTRTEPPPLTPPLPATIKQPPSLLQWQLSHSASTAQKHQPVHPLLSPLEPSHRR</sequence>
<dbReference type="AlphaFoldDB" id="A0A2N9GUD7"/>
<proteinExistence type="predicted"/>
<organism evidence="2">
    <name type="scientific">Fagus sylvatica</name>
    <name type="common">Beechnut</name>
    <dbReference type="NCBI Taxonomy" id="28930"/>
    <lineage>
        <taxon>Eukaryota</taxon>
        <taxon>Viridiplantae</taxon>
        <taxon>Streptophyta</taxon>
        <taxon>Embryophyta</taxon>
        <taxon>Tracheophyta</taxon>
        <taxon>Spermatophyta</taxon>
        <taxon>Magnoliopsida</taxon>
        <taxon>eudicotyledons</taxon>
        <taxon>Gunneridae</taxon>
        <taxon>Pentapetalae</taxon>
        <taxon>rosids</taxon>
        <taxon>fabids</taxon>
        <taxon>Fagales</taxon>
        <taxon>Fagaceae</taxon>
        <taxon>Fagus</taxon>
    </lineage>
</organism>
<accession>A0A2N9GUD7</accession>
<evidence type="ECO:0000313" key="2">
    <source>
        <dbReference type="EMBL" id="SPD03123.1"/>
    </source>
</evidence>
<feature type="compositionally biased region" description="Polar residues" evidence="1">
    <location>
        <begin position="121"/>
        <end position="136"/>
    </location>
</feature>
<feature type="compositionally biased region" description="Pro residues" evidence="1">
    <location>
        <begin position="104"/>
        <end position="113"/>
    </location>
</feature>
<gene>
    <name evidence="2" type="ORF">FSB_LOCUS31005</name>
</gene>
<dbReference type="EMBL" id="OIVN01002379">
    <property type="protein sequence ID" value="SPD03123.1"/>
    <property type="molecule type" value="Genomic_DNA"/>
</dbReference>
<feature type="region of interest" description="Disordered" evidence="1">
    <location>
        <begin position="87"/>
        <end position="153"/>
    </location>
</feature>
<evidence type="ECO:0000256" key="1">
    <source>
        <dbReference type="SAM" id="MobiDB-lite"/>
    </source>
</evidence>
<name>A0A2N9GUD7_FAGSY</name>